<dbReference type="GO" id="GO:0007091">
    <property type="term" value="P:metaphase/anaphase transition of mitotic cell cycle"/>
    <property type="evidence" value="ECO:0007669"/>
    <property type="project" value="TreeGrafter"/>
</dbReference>
<feature type="compositionally biased region" description="Acidic residues" evidence="1">
    <location>
        <begin position="71"/>
        <end position="81"/>
    </location>
</feature>
<evidence type="ECO:0000313" key="3">
    <source>
        <dbReference type="EMBL" id="KAA0172400.1"/>
    </source>
</evidence>
<feature type="region of interest" description="Disordered" evidence="1">
    <location>
        <begin position="258"/>
        <end position="277"/>
    </location>
</feature>
<dbReference type="SMART" id="SM01013">
    <property type="entry name" value="APC2"/>
    <property type="match status" value="1"/>
</dbReference>
<dbReference type="PANTHER" id="PTHR45957">
    <property type="entry name" value="ANAPHASE-PROMOTING COMPLEX SUBUNIT 2"/>
    <property type="match status" value="1"/>
</dbReference>
<evidence type="ECO:0000256" key="1">
    <source>
        <dbReference type="SAM" id="MobiDB-lite"/>
    </source>
</evidence>
<dbReference type="InterPro" id="IPR036390">
    <property type="entry name" value="WH_DNA-bd_sf"/>
</dbReference>
<accession>A0A5A8E8U6</accession>
<feature type="domain" description="Anaphase-promoting complex subunit 2 C-terminal" evidence="2">
    <location>
        <begin position="436"/>
        <end position="491"/>
    </location>
</feature>
<dbReference type="GO" id="GO:0070979">
    <property type="term" value="P:protein K11-linked ubiquitination"/>
    <property type="evidence" value="ECO:0007669"/>
    <property type="project" value="TreeGrafter"/>
</dbReference>
<comment type="caution">
    <text evidence="3">The sequence shown here is derived from an EMBL/GenBank/DDBJ whole genome shotgun (WGS) entry which is preliminary data.</text>
</comment>
<evidence type="ECO:0000259" key="2">
    <source>
        <dbReference type="SMART" id="SM01013"/>
    </source>
</evidence>
<dbReference type="InterPro" id="IPR044554">
    <property type="entry name" value="ANAPC2"/>
</dbReference>
<dbReference type="AlphaFoldDB" id="A0A5A8E8U6"/>
<dbReference type="EMBL" id="VLTL01000001">
    <property type="protein sequence ID" value="KAA0172400.1"/>
    <property type="molecule type" value="Genomic_DNA"/>
</dbReference>
<name>A0A5A8E8U6_CAFRO</name>
<dbReference type="GO" id="GO:0005680">
    <property type="term" value="C:anaphase-promoting complex"/>
    <property type="evidence" value="ECO:0007669"/>
    <property type="project" value="TreeGrafter"/>
</dbReference>
<evidence type="ECO:0000313" key="4">
    <source>
        <dbReference type="Proteomes" id="UP000324907"/>
    </source>
</evidence>
<feature type="compositionally biased region" description="Acidic residues" evidence="1">
    <location>
        <begin position="21"/>
        <end position="49"/>
    </location>
</feature>
<gene>
    <name evidence="3" type="ORF">FNF28_00083</name>
</gene>
<dbReference type="Gene3D" id="1.10.10.10">
    <property type="entry name" value="Winged helix-like DNA-binding domain superfamily/Winged helix DNA-binding domain"/>
    <property type="match status" value="1"/>
</dbReference>
<protein>
    <recommendedName>
        <fullName evidence="2">Anaphase-promoting complex subunit 2 C-terminal domain-containing protein</fullName>
    </recommendedName>
</protein>
<dbReference type="Proteomes" id="UP000324907">
    <property type="component" value="Unassembled WGS sequence"/>
</dbReference>
<feature type="region of interest" description="Disordered" evidence="1">
    <location>
        <begin position="305"/>
        <end position="329"/>
    </location>
</feature>
<dbReference type="InterPro" id="IPR036317">
    <property type="entry name" value="Cullin_homology_sf"/>
</dbReference>
<sequence>MLMTPASAPRDAGTGGAGGGEVEDSAAEGGQDEDDDDEDDKEEDEEEEANPLRQELEAARSGPRASMPGPDDTDSEDEEEEVGPHGVVSSADTGAAGHRSDEPVLPWKPPSLVAEAWQHGASRGAPADRTASGRRRRRILASALLPTGELGGVAPAPPLSLSDILADDASLGAVEEDSADLLWGIITVLGGPAPLVKAYDERLATALLSSGKAWDVEELVTTHELIKTRLGEREVLSAEVMLKDLSDSRRIAATIRSTRANPPARRGVAPAPAPVAPAEGAVHPAPAASLPGAVEAAALARAGARAGVDESDDESVAGTPLSPATASARRAERAVFDGSPLPLPRALVLSRLFWPGLAGYGGEAPTARPPPTVLHPRLRHGLGKYTSDFETAKAPRKLTWLSHLGSVCVDVALPGRDKPVEASGTLAQQELLVRQFAVGMLRSHGSMPLQRVLSMLRSFSPYSGSEADLRAAMNKLVAEGVLTRTGDAYELA</sequence>
<organism evidence="3 4">
    <name type="scientific">Cafeteria roenbergensis</name>
    <name type="common">Marine flagellate</name>
    <dbReference type="NCBI Taxonomy" id="33653"/>
    <lineage>
        <taxon>Eukaryota</taxon>
        <taxon>Sar</taxon>
        <taxon>Stramenopiles</taxon>
        <taxon>Bigyra</taxon>
        <taxon>Opalozoa</taxon>
        <taxon>Bicosoecida</taxon>
        <taxon>Cafeteriaceae</taxon>
        <taxon>Cafeteria</taxon>
    </lineage>
</organism>
<dbReference type="Pfam" id="PF08672">
    <property type="entry name" value="ANAPC2"/>
    <property type="match status" value="1"/>
</dbReference>
<dbReference type="SUPFAM" id="SSF46785">
    <property type="entry name" value="Winged helix' DNA-binding domain"/>
    <property type="match status" value="1"/>
</dbReference>
<proteinExistence type="predicted"/>
<dbReference type="SUPFAM" id="SSF75632">
    <property type="entry name" value="Cullin homology domain"/>
    <property type="match status" value="1"/>
</dbReference>
<dbReference type="InterPro" id="IPR036388">
    <property type="entry name" value="WH-like_DNA-bd_sf"/>
</dbReference>
<reference evidence="3 4" key="1">
    <citation type="submission" date="2019-07" db="EMBL/GenBank/DDBJ databases">
        <title>Genomes of Cafeteria roenbergensis.</title>
        <authorList>
            <person name="Fischer M.G."/>
            <person name="Hackl T."/>
            <person name="Roman M."/>
        </authorList>
    </citation>
    <scope>NUCLEOTIDE SEQUENCE [LARGE SCALE GENOMIC DNA]</scope>
    <source>
        <strain evidence="3 4">RCC970-E3</strain>
    </source>
</reference>
<dbReference type="PANTHER" id="PTHR45957:SF1">
    <property type="entry name" value="ANAPHASE-PROMOTING COMPLEX SUBUNIT 2"/>
    <property type="match status" value="1"/>
</dbReference>
<dbReference type="InterPro" id="IPR014786">
    <property type="entry name" value="ANAPC2_C"/>
</dbReference>
<feature type="region of interest" description="Disordered" evidence="1">
    <location>
        <begin position="1"/>
        <end position="107"/>
    </location>
</feature>